<gene>
    <name evidence="3" type="ORF">E1294_47765</name>
</gene>
<dbReference type="EMBL" id="SMKP01000256">
    <property type="protein sequence ID" value="TDD08020.1"/>
    <property type="molecule type" value="Genomic_DNA"/>
</dbReference>
<dbReference type="InterPro" id="IPR002347">
    <property type="entry name" value="SDR_fam"/>
</dbReference>
<proteinExistence type="inferred from homology"/>
<dbReference type="Gene3D" id="3.40.50.720">
    <property type="entry name" value="NAD(P)-binding Rossmann-like Domain"/>
    <property type="match status" value="1"/>
</dbReference>
<comment type="similarity">
    <text evidence="1">Belongs to the short-chain dehydrogenases/reductases (SDR) family.</text>
</comment>
<keyword evidence="4" id="KW-1185">Reference proteome</keyword>
<sequence>MTDAAAYTMTKAAVEALSRSLALTVGPRGITVNCVLPGVVDTDMSVGVTGNPAATAAVTGITALGRLGQPDDVADVVTFLTSDQARWITGQALDVTGGMWLGPSR</sequence>
<dbReference type="Proteomes" id="UP000294543">
    <property type="component" value="Unassembled WGS sequence"/>
</dbReference>
<dbReference type="AlphaFoldDB" id="A0A4R4W4M4"/>
<dbReference type="InterPro" id="IPR036291">
    <property type="entry name" value="NAD(P)-bd_dom_sf"/>
</dbReference>
<dbReference type="OrthoDB" id="3571370at2"/>
<dbReference type="SUPFAM" id="SSF51735">
    <property type="entry name" value="NAD(P)-binding Rossmann-fold domains"/>
    <property type="match status" value="1"/>
</dbReference>
<dbReference type="RefSeq" id="WP_132518746.1">
    <property type="nucleotide sequence ID" value="NZ_SMKP01000256.1"/>
</dbReference>
<comment type="caution">
    <text evidence="3">The sequence shown here is derived from an EMBL/GenBank/DDBJ whole genome shotgun (WGS) entry which is preliminary data.</text>
</comment>
<keyword evidence="2" id="KW-0560">Oxidoreductase</keyword>
<dbReference type="PRINTS" id="PR00081">
    <property type="entry name" value="GDHRDH"/>
</dbReference>
<evidence type="ECO:0000256" key="2">
    <source>
        <dbReference type="ARBA" id="ARBA00023002"/>
    </source>
</evidence>
<reference evidence="3 4" key="1">
    <citation type="submission" date="2019-03" db="EMBL/GenBank/DDBJ databases">
        <title>Draft genome sequences of novel Actinobacteria.</title>
        <authorList>
            <person name="Sahin N."/>
            <person name="Ay H."/>
            <person name="Saygin H."/>
        </authorList>
    </citation>
    <scope>NUCLEOTIDE SEQUENCE [LARGE SCALE GENOMIC DNA]</scope>
    <source>
        <strain evidence="3 4">KC712</strain>
    </source>
</reference>
<dbReference type="PANTHER" id="PTHR24321">
    <property type="entry name" value="DEHYDROGENASES, SHORT CHAIN"/>
    <property type="match status" value="1"/>
</dbReference>
<evidence type="ECO:0000256" key="1">
    <source>
        <dbReference type="ARBA" id="ARBA00006484"/>
    </source>
</evidence>
<organism evidence="3 4">
    <name type="scientific">Nonomuraea diastatica</name>
    <dbReference type="NCBI Taxonomy" id="1848329"/>
    <lineage>
        <taxon>Bacteria</taxon>
        <taxon>Bacillati</taxon>
        <taxon>Actinomycetota</taxon>
        <taxon>Actinomycetes</taxon>
        <taxon>Streptosporangiales</taxon>
        <taxon>Streptosporangiaceae</taxon>
        <taxon>Nonomuraea</taxon>
    </lineage>
</organism>
<evidence type="ECO:0000313" key="3">
    <source>
        <dbReference type="EMBL" id="TDD08020.1"/>
    </source>
</evidence>
<dbReference type="GO" id="GO:0016491">
    <property type="term" value="F:oxidoreductase activity"/>
    <property type="evidence" value="ECO:0007669"/>
    <property type="project" value="UniProtKB-KW"/>
</dbReference>
<name>A0A4R4W4M4_9ACTN</name>
<evidence type="ECO:0000313" key="4">
    <source>
        <dbReference type="Proteomes" id="UP000294543"/>
    </source>
</evidence>
<accession>A0A4R4W4M4</accession>
<dbReference type="Pfam" id="PF13561">
    <property type="entry name" value="adh_short_C2"/>
    <property type="match status" value="1"/>
</dbReference>
<protein>
    <submittedName>
        <fullName evidence="3">SDR family oxidoreductase</fullName>
    </submittedName>
</protein>
<dbReference type="PANTHER" id="PTHR24321:SF8">
    <property type="entry name" value="ESTRADIOL 17-BETA-DEHYDROGENASE 8-RELATED"/>
    <property type="match status" value="1"/>
</dbReference>